<protein>
    <submittedName>
        <fullName evidence="1">Uncharacterized protein</fullName>
    </submittedName>
</protein>
<dbReference type="Gene3D" id="3.40.50.1820">
    <property type="entry name" value="alpha/beta hydrolase"/>
    <property type="match status" value="1"/>
</dbReference>
<evidence type="ECO:0000313" key="2">
    <source>
        <dbReference type="Proteomes" id="UP000032578"/>
    </source>
</evidence>
<dbReference type="Proteomes" id="UP000032578">
    <property type="component" value="Unassembled WGS sequence"/>
</dbReference>
<dbReference type="SUPFAM" id="SSF53474">
    <property type="entry name" value="alpha/beta-Hydrolases"/>
    <property type="match status" value="1"/>
</dbReference>
<accession>A0A0D7W8S1</accession>
<gene>
    <name evidence="1" type="ORF">PW52_13560</name>
</gene>
<evidence type="ECO:0000313" key="1">
    <source>
        <dbReference type="EMBL" id="KJD34217.1"/>
    </source>
</evidence>
<name>A0A0D7W8S1_9FLAO</name>
<keyword evidence="2" id="KW-1185">Reference proteome</keyword>
<dbReference type="EMBL" id="JTDW01000012">
    <property type="protein sequence ID" value="KJD34217.1"/>
    <property type="molecule type" value="Genomic_DNA"/>
</dbReference>
<comment type="caution">
    <text evidence="1">The sequence shown here is derived from an EMBL/GenBank/DDBJ whole genome shotgun (WGS) entry which is preliminary data.</text>
</comment>
<proteinExistence type="predicted"/>
<organism evidence="1 2">
    <name type="scientific">Neotamlana sedimentorum</name>
    <dbReference type="NCBI Taxonomy" id="1435349"/>
    <lineage>
        <taxon>Bacteria</taxon>
        <taxon>Pseudomonadati</taxon>
        <taxon>Bacteroidota</taxon>
        <taxon>Flavobacteriia</taxon>
        <taxon>Flavobacteriales</taxon>
        <taxon>Flavobacteriaceae</taxon>
        <taxon>Neotamlana</taxon>
    </lineage>
</organism>
<dbReference type="InterPro" id="IPR029058">
    <property type="entry name" value="AB_hydrolase_fold"/>
</dbReference>
<dbReference type="OrthoDB" id="1095982at2"/>
<dbReference type="PATRIC" id="fig|1435349.4.peg.734"/>
<dbReference type="PROSITE" id="PS51257">
    <property type="entry name" value="PROKAR_LIPOPROTEIN"/>
    <property type="match status" value="1"/>
</dbReference>
<dbReference type="STRING" id="1435349.PW52_13560"/>
<sequence>MSRKFLIVLFLISAFSCKKKAEQKAHLEQPAELIKSDEFQLVKSPSENGLLVLFPCFPCDAENTLNEFKIADLATANGFSVLALNVNRKLFLSEHEKEEITLMLQNIIKKQSLVTKNVYFGGFSSGGNMALLVCNHLIKNNKNIQPDGVFVVDSPLDLLALYRTAEKNLKLNTAEVSVQESQFLKQMFDAEFGNPKDSLAVYEKRSPFTFQTQNISNLSALKNTKLRFYTEPDLQWWKEQQQNNYEDLNAYYLKQLANTLKSEFKTNTIELIETENKGYRANGERHPHSWSIVNTKELVSWMQKGI</sequence>
<dbReference type="RefSeq" id="WP_044633511.1">
    <property type="nucleotide sequence ID" value="NZ_JTDW01000012.1"/>
</dbReference>
<dbReference type="AlphaFoldDB" id="A0A0D7W8S1"/>
<reference evidence="1 2" key="1">
    <citation type="submission" date="2014-11" db="EMBL/GenBank/DDBJ databases">
        <title>Tamlana sedimentorum sp. nov., isolated from shallow sand sediments of the Sea of Japan.</title>
        <authorList>
            <person name="Romanenko L.A."/>
        </authorList>
    </citation>
    <scope>NUCLEOTIDE SEQUENCE [LARGE SCALE GENOMIC DNA]</scope>
    <source>
        <strain evidence="1 2">JCM 19808</strain>
    </source>
</reference>